<dbReference type="RefSeq" id="WP_307691530.1">
    <property type="nucleotide sequence ID" value="NZ_JAUSRO010000014.1"/>
</dbReference>
<dbReference type="InterPro" id="IPR036388">
    <property type="entry name" value="WH-like_DNA-bd_sf"/>
</dbReference>
<evidence type="ECO:0000313" key="2">
    <source>
        <dbReference type="EMBL" id="MDP9901756.1"/>
    </source>
</evidence>
<proteinExistence type="predicted"/>
<dbReference type="EMBL" id="JAUSRO010000014">
    <property type="protein sequence ID" value="MDP9901756.1"/>
    <property type="molecule type" value="Genomic_DNA"/>
</dbReference>
<dbReference type="Proteomes" id="UP001226867">
    <property type="component" value="Unassembled WGS sequence"/>
</dbReference>
<organism evidence="2 3">
    <name type="scientific">Variovorax ginsengisoli</name>
    <dbReference type="NCBI Taxonomy" id="363844"/>
    <lineage>
        <taxon>Bacteria</taxon>
        <taxon>Pseudomonadati</taxon>
        <taxon>Pseudomonadota</taxon>
        <taxon>Betaproteobacteria</taxon>
        <taxon>Burkholderiales</taxon>
        <taxon>Comamonadaceae</taxon>
        <taxon>Variovorax</taxon>
    </lineage>
</organism>
<comment type="caution">
    <text evidence="2">The sequence shown here is derived from an EMBL/GenBank/DDBJ whole genome shotgun (WGS) entry which is preliminary data.</text>
</comment>
<feature type="domain" description="Transcription regulator PadR N-terminal" evidence="1">
    <location>
        <begin position="24"/>
        <end position="78"/>
    </location>
</feature>
<reference evidence="2 3" key="1">
    <citation type="submission" date="2023-07" db="EMBL/GenBank/DDBJ databases">
        <title>Sorghum-associated microbial communities from plants grown in Nebraska, USA.</title>
        <authorList>
            <person name="Schachtman D."/>
        </authorList>
    </citation>
    <scope>NUCLEOTIDE SEQUENCE [LARGE SCALE GENOMIC DNA]</scope>
    <source>
        <strain evidence="2 3">DS1607</strain>
    </source>
</reference>
<dbReference type="Gene3D" id="3.30.1380.20">
    <property type="entry name" value="Trafficking protein particle complex subunit 3"/>
    <property type="match status" value="1"/>
</dbReference>
<sequence length="213" mass="24338">MDLIVIGDSRHQILSHLLEQKMGATVEELMGVLKVSRTSINQHIAVLEREGYVRKAEQRRTAGRPVRCYALTENGQNFFPKKYSWFSKVLLSTLQEQLGDDKLSSYMYDLGLKMSADLIPRLVGKNRIERVAEIVRIMNETGFRASEIDAEPSDKLPRVECTNCVYHDLAKDYPAVCRFDIGFLSGLMGAEVEHQSCMHREATACRFRFKPYS</sequence>
<dbReference type="SUPFAM" id="SSF46785">
    <property type="entry name" value="Winged helix' DNA-binding domain"/>
    <property type="match status" value="1"/>
</dbReference>
<protein>
    <submittedName>
        <fullName evidence="2">ArsR family transcriptional regulator</fullName>
    </submittedName>
</protein>
<keyword evidence="3" id="KW-1185">Reference proteome</keyword>
<evidence type="ECO:0000259" key="1">
    <source>
        <dbReference type="Pfam" id="PF03551"/>
    </source>
</evidence>
<accession>A0ABT9SDB4</accession>
<dbReference type="InterPro" id="IPR011991">
    <property type="entry name" value="ArsR-like_HTH"/>
</dbReference>
<name>A0ABT9SDB4_9BURK</name>
<dbReference type="InterPro" id="IPR005149">
    <property type="entry name" value="Tscrpt_reg_PadR_N"/>
</dbReference>
<dbReference type="CDD" id="cd00090">
    <property type="entry name" value="HTH_ARSR"/>
    <property type="match status" value="1"/>
</dbReference>
<dbReference type="InterPro" id="IPR036390">
    <property type="entry name" value="WH_DNA-bd_sf"/>
</dbReference>
<dbReference type="Pfam" id="PF03551">
    <property type="entry name" value="PadR"/>
    <property type="match status" value="1"/>
</dbReference>
<gene>
    <name evidence="2" type="ORF">J2W36_004026</name>
</gene>
<dbReference type="Gene3D" id="1.10.10.10">
    <property type="entry name" value="Winged helix-like DNA-binding domain superfamily/Winged helix DNA-binding domain"/>
    <property type="match status" value="1"/>
</dbReference>
<evidence type="ECO:0000313" key="3">
    <source>
        <dbReference type="Proteomes" id="UP001226867"/>
    </source>
</evidence>